<evidence type="ECO:0000313" key="1">
    <source>
        <dbReference type="EMBL" id="VDL96090.1"/>
    </source>
</evidence>
<reference evidence="1 2" key="2">
    <citation type="submission" date="2018-11" db="EMBL/GenBank/DDBJ databases">
        <authorList>
            <consortium name="Pathogen Informatics"/>
        </authorList>
    </citation>
    <scope>NUCLEOTIDE SEQUENCE [LARGE SCALE GENOMIC DNA]</scope>
    <source>
        <strain evidence="1 2">NST_G2</strain>
    </source>
</reference>
<dbReference type="WBParaSite" id="SSLN_0001006701-mRNA-1">
    <property type="protein sequence ID" value="SSLN_0001006701-mRNA-1"/>
    <property type="gene ID" value="SSLN_0001006701"/>
</dbReference>
<protein>
    <submittedName>
        <fullName evidence="3">Endo/exonuclease/phosphatase domain-containing protein</fullName>
    </submittedName>
</protein>
<keyword evidence="2" id="KW-1185">Reference proteome</keyword>
<dbReference type="Proteomes" id="UP000275846">
    <property type="component" value="Unassembled WGS sequence"/>
</dbReference>
<proteinExistence type="predicted"/>
<organism evidence="3">
    <name type="scientific">Schistocephalus solidus</name>
    <name type="common">Tapeworm</name>
    <dbReference type="NCBI Taxonomy" id="70667"/>
    <lineage>
        <taxon>Eukaryota</taxon>
        <taxon>Metazoa</taxon>
        <taxon>Spiralia</taxon>
        <taxon>Lophotrochozoa</taxon>
        <taxon>Platyhelminthes</taxon>
        <taxon>Cestoda</taxon>
        <taxon>Eucestoda</taxon>
        <taxon>Diphyllobothriidea</taxon>
        <taxon>Diphyllobothriidae</taxon>
        <taxon>Schistocephalus</taxon>
    </lineage>
</organism>
<accession>A0A183SZQ7</accession>
<dbReference type="InterPro" id="IPR036691">
    <property type="entry name" value="Endo/exonu/phosph_ase_sf"/>
</dbReference>
<dbReference type="Gene3D" id="3.60.10.10">
    <property type="entry name" value="Endonuclease/exonuclease/phosphatase"/>
    <property type="match status" value="1"/>
</dbReference>
<dbReference type="SUPFAM" id="SSF56219">
    <property type="entry name" value="DNase I-like"/>
    <property type="match status" value="1"/>
</dbReference>
<dbReference type="OrthoDB" id="410381at2759"/>
<name>A0A183SZQ7_SCHSO</name>
<dbReference type="EMBL" id="UYSU01035407">
    <property type="protein sequence ID" value="VDL96090.1"/>
    <property type="molecule type" value="Genomic_DNA"/>
</dbReference>
<gene>
    <name evidence="1" type="ORF">SSLN_LOCUS9705</name>
</gene>
<evidence type="ECO:0000313" key="2">
    <source>
        <dbReference type="Proteomes" id="UP000275846"/>
    </source>
</evidence>
<sequence length="164" mass="17961">MLLWPTLDDTQLLPVAPRSWVPPATTPRATTTIGGLHQVKVSGVVCVSTPDNTRSNRPERRTAIVARELARYNVDIAAFSETRFSEKGQLEVGSGYTFFWSGRPKAERSDAGVAFAIRSDIVGQLPCLPQGTNDRLISLRLPLRGDKFAYAPPMTSSDAANEKF</sequence>
<dbReference type="AlphaFoldDB" id="A0A183SZQ7"/>
<reference evidence="3" key="1">
    <citation type="submission" date="2016-06" db="UniProtKB">
        <authorList>
            <consortium name="WormBaseParasite"/>
        </authorList>
    </citation>
    <scope>IDENTIFICATION</scope>
</reference>
<evidence type="ECO:0000313" key="3">
    <source>
        <dbReference type="WBParaSite" id="SSLN_0001006701-mRNA-1"/>
    </source>
</evidence>